<reference evidence="2 3" key="1">
    <citation type="submission" date="2013-02" db="EMBL/GenBank/DDBJ databases">
        <title>The Genome Sequence of Plasmodium inui San Antonio 1.</title>
        <authorList>
            <consortium name="The Broad Institute Genome Sequencing Platform"/>
            <consortium name="The Broad Institute Genome Sequencing Center for Infectious Disease"/>
            <person name="Neafsey D."/>
            <person name="Cheeseman I."/>
            <person name="Volkman S."/>
            <person name="Adams J."/>
            <person name="Walker B."/>
            <person name="Young S.K."/>
            <person name="Zeng Q."/>
            <person name="Gargeya S."/>
            <person name="Fitzgerald M."/>
            <person name="Haas B."/>
            <person name="Abouelleil A."/>
            <person name="Alvarado L."/>
            <person name="Arachchi H.M."/>
            <person name="Berlin A.M."/>
            <person name="Chapman S.B."/>
            <person name="Dewar J."/>
            <person name="Goldberg J."/>
            <person name="Griggs A."/>
            <person name="Gujja S."/>
            <person name="Hansen M."/>
            <person name="Howarth C."/>
            <person name="Imamovic A."/>
            <person name="Larimer J."/>
            <person name="McCowan C."/>
            <person name="Murphy C."/>
            <person name="Neiman D."/>
            <person name="Pearson M."/>
            <person name="Priest M."/>
            <person name="Roberts A."/>
            <person name="Saif S."/>
            <person name="Shea T."/>
            <person name="Sisk P."/>
            <person name="Sykes S."/>
            <person name="Wortman J."/>
            <person name="Nusbaum C."/>
            <person name="Birren B."/>
        </authorList>
    </citation>
    <scope>NUCLEOTIDE SEQUENCE [LARGE SCALE GENOMIC DNA]</scope>
    <source>
        <strain evidence="2 3">San Antonio 1</strain>
    </source>
</reference>
<evidence type="ECO:0000256" key="1">
    <source>
        <dbReference type="SAM" id="Phobius"/>
    </source>
</evidence>
<keyword evidence="1" id="KW-0812">Transmembrane</keyword>
<feature type="transmembrane region" description="Helical" evidence="1">
    <location>
        <begin position="319"/>
        <end position="340"/>
    </location>
</feature>
<accession>W6ZYZ3</accession>
<organism evidence="2 3">
    <name type="scientific">Plasmodium inui San Antonio 1</name>
    <dbReference type="NCBI Taxonomy" id="1237626"/>
    <lineage>
        <taxon>Eukaryota</taxon>
        <taxon>Sar</taxon>
        <taxon>Alveolata</taxon>
        <taxon>Apicomplexa</taxon>
        <taxon>Aconoidasida</taxon>
        <taxon>Haemosporida</taxon>
        <taxon>Plasmodiidae</taxon>
        <taxon>Plasmodium</taxon>
        <taxon>Plasmodium (Plasmodium)</taxon>
    </lineage>
</organism>
<dbReference type="VEuPathDB" id="PlasmoDB:C922_05090"/>
<name>W6ZYZ3_9APIC</name>
<proteinExistence type="predicted"/>
<sequence>MTSLKNYLSTLIELATDAEEGSGGGGIRLRLNRGAGAKPRDVLKDQGTRWKQILTTAGTECPVTEQVSLMLCKGLERWFGGFIQEQGSKVVYREGGCNAGTIAATNASRDLIRCPYNSNKENWQFYDLKTPLSLGKAETRTFIVCRDIIAIFLTGLVNIHKNEEAWIENTSGKDPCQCLYDWYRQWGGKEAAERVMELLFPTGGRLTLGGSSLQMTEKQADKWWAILLRGVPLMVEGLQCSKDPEHEGKYTTSCVRYRQDRECHAHPPGTWNPNIATQGLVLETGETTDKIQENLDKVIKEQVDDQERDQPQQWGVLDIVKVVVGAGISGGFIPLAWYMWRRIFRRPTRVRSQETKTLAYGNRLFS</sequence>
<keyword evidence="1" id="KW-0472">Membrane</keyword>
<keyword evidence="3" id="KW-1185">Reference proteome</keyword>
<gene>
    <name evidence="2" type="ORF">C922_05090</name>
</gene>
<keyword evidence="1" id="KW-1133">Transmembrane helix</keyword>
<dbReference type="AlphaFoldDB" id="W6ZYZ3"/>
<dbReference type="RefSeq" id="XP_008818885.1">
    <property type="nucleotide sequence ID" value="XM_008820663.1"/>
</dbReference>
<protein>
    <submittedName>
        <fullName evidence="2">Uncharacterized protein</fullName>
    </submittedName>
</protein>
<evidence type="ECO:0000313" key="2">
    <source>
        <dbReference type="EMBL" id="EUD64528.1"/>
    </source>
</evidence>
<dbReference type="GeneID" id="20040364"/>
<evidence type="ECO:0000313" key="3">
    <source>
        <dbReference type="Proteomes" id="UP000030640"/>
    </source>
</evidence>
<dbReference type="EMBL" id="KI965496">
    <property type="protein sequence ID" value="EUD64528.1"/>
    <property type="molecule type" value="Genomic_DNA"/>
</dbReference>
<dbReference type="Proteomes" id="UP000030640">
    <property type="component" value="Unassembled WGS sequence"/>
</dbReference>